<dbReference type="PRINTS" id="PR01438">
    <property type="entry name" value="UNVRSLSTRESS"/>
</dbReference>
<sequence length="89" mass="9662">MMMLFKKMCADGSGENHTNFSPTIKGSVQRLSGRKPGQLILAQAEEQSADLILTGARGQSSLRTTLVGSVCTYIMHNARVPVLIVRVDE</sequence>
<comment type="similarity">
    <text evidence="1">Belongs to the universal stress protein A family.</text>
</comment>
<dbReference type="SUPFAM" id="SSF52402">
    <property type="entry name" value="Adenine nucleotide alpha hydrolases-like"/>
    <property type="match status" value="1"/>
</dbReference>
<dbReference type="Pfam" id="PF00582">
    <property type="entry name" value="Usp"/>
    <property type="match status" value="1"/>
</dbReference>
<dbReference type="PANTHER" id="PTHR46268:SF6">
    <property type="entry name" value="UNIVERSAL STRESS PROTEIN UP12"/>
    <property type="match status" value="1"/>
</dbReference>
<organism evidence="3 4">
    <name type="scientific">Elysia marginata</name>
    <dbReference type="NCBI Taxonomy" id="1093978"/>
    <lineage>
        <taxon>Eukaryota</taxon>
        <taxon>Metazoa</taxon>
        <taxon>Spiralia</taxon>
        <taxon>Lophotrochozoa</taxon>
        <taxon>Mollusca</taxon>
        <taxon>Gastropoda</taxon>
        <taxon>Heterobranchia</taxon>
        <taxon>Euthyneura</taxon>
        <taxon>Panpulmonata</taxon>
        <taxon>Sacoglossa</taxon>
        <taxon>Placobranchoidea</taxon>
        <taxon>Plakobranchidae</taxon>
        <taxon>Elysia</taxon>
    </lineage>
</organism>
<dbReference type="InterPro" id="IPR006016">
    <property type="entry name" value="UspA"/>
</dbReference>
<dbReference type="Gene3D" id="3.40.50.620">
    <property type="entry name" value="HUPs"/>
    <property type="match status" value="1"/>
</dbReference>
<dbReference type="EMBL" id="BMAT01013010">
    <property type="protein sequence ID" value="GFS03745.1"/>
    <property type="molecule type" value="Genomic_DNA"/>
</dbReference>
<accession>A0AAV4I1F7</accession>
<comment type="caution">
    <text evidence="3">The sequence shown here is derived from an EMBL/GenBank/DDBJ whole genome shotgun (WGS) entry which is preliminary data.</text>
</comment>
<name>A0AAV4I1F7_9GAST</name>
<dbReference type="InterPro" id="IPR014729">
    <property type="entry name" value="Rossmann-like_a/b/a_fold"/>
</dbReference>
<dbReference type="CDD" id="cd23659">
    <property type="entry name" value="USP_At3g01520-like"/>
    <property type="match status" value="1"/>
</dbReference>
<dbReference type="AlphaFoldDB" id="A0AAV4I1F7"/>
<dbReference type="PANTHER" id="PTHR46268">
    <property type="entry name" value="STRESS RESPONSE PROTEIN NHAX"/>
    <property type="match status" value="1"/>
</dbReference>
<gene>
    <name evidence="3" type="ORF">ElyMa_006478500</name>
</gene>
<evidence type="ECO:0000259" key="2">
    <source>
        <dbReference type="Pfam" id="PF00582"/>
    </source>
</evidence>
<protein>
    <submittedName>
        <fullName evidence="3">Stress response protein nhaX</fullName>
    </submittedName>
</protein>
<evidence type="ECO:0000313" key="4">
    <source>
        <dbReference type="Proteomes" id="UP000762676"/>
    </source>
</evidence>
<evidence type="ECO:0000313" key="3">
    <source>
        <dbReference type="EMBL" id="GFS03745.1"/>
    </source>
</evidence>
<proteinExistence type="inferred from homology"/>
<reference evidence="3 4" key="1">
    <citation type="journal article" date="2021" name="Elife">
        <title>Chloroplast acquisition without the gene transfer in kleptoplastic sea slugs, Plakobranchus ocellatus.</title>
        <authorList>
            <person name="Maeda T."/>
            <person name="Takahashi S."/>
            <person name="Yoshida T."/>
            <person name="Shimamura S."/>
            <person name="Takaki Y."/>
            <person name="Nagai Y."/>
            <person name="Toyoda A."/>
            <person name="Suzuki Y."/>
            <person name="Arimoto A."/>
            <person name="Ishii H."/>
            <person name="Satoh N."/>
            <person name="Nishiyama T."/>
            <person name="Hasebe M."/>
            <person name="Maruyama T."/>
            <person name="Minagawa J."/>
            <person name="Obokata J."/>
            <person name="Shigenobu S."/>
        </authorList>
    </citation>
    <scope>NUCLEOTIDE SEQUENCE [LARGE SCALE GENOMIC DNA]</scope>
</reference>
<evidence type="ECO:0000256" key="1">
    <source>
        <dbReference type="ARBA" id="ARBA00008791"/>
    </source>
</evidence>
<feature type="domain" description="UspA" evidence="2">
    <location>
        <begin position="29"/>
        <end position="86"/>
    </location>
</feature>
<dbReference type="InterPro" id="IPR006015">
    <property type="entry name" value="Universal_stress_UspA"/>
</dbReference>
<keyword evidence="4" id="KW-1185">Reference proteome</keyword>
<dbReference type="Proteomes" id="UP000762676">
    <property type="component" value="Unassembled WGS sequence"/>
</dbReference>